<evidence type="ECO:0000313" key="1">
    <source>
        <dbReference type="EMBL" id="PMB97929.1"/>
    </source>
</evidence>
<evidence type="ECO:0000313" key="2">
    <source>
        <dbReference type="Proteomes" id="UP000235703"/>
    </source>
</evidence>
<gene>
    <name evidence="1" type="ORF">CJ198_08920</name>
</gene>
<dbReference type="InterPro" id="IPR019587">
    <property type="entry name" value="Polyketide_cyclase/dehydratase"/>
</dbReference>
<comment type="caution">
    <text evidence="1">The sequence shown here is derived from an EMBL/GenBank/DDBJ whole genome shotgun (WGS) entry which is preliminary data.</text>
</comment>
<name>A0A2N6PGX5_9MICO</name>
<evidence type="ECO:0008006" key="3">
    <source>
        <dbReference type="Google" id="ProtNLM"/>
    </source>
</evidence>
<dbReference type="EMBL" id="PNFZ01000004">
    <property type="protein sequence ID" value="PMB97929.1"/>
    <property type="molecule type" value="Genomic_DNA"/>
</dbReference>
<dbReference type="OrthoDB" id="5402478at2"/>
<organism evidence="1 2">
    <name type="scientific">Brevibacterium luteolum</name>
    <dbReference type="NCBI Taxonomy" id="199591"/>
    <lineage>
        <taxon>Bacteria</taxon>
        <taxon>Bacillati</taxon>
        <taxon>Actinomycetota</taxon>
        <taxon>Actinomycetes</taxon>
        <taxon>Micrococcales</taxon>
        <taxon>Brevibacteriaceae</taxon>
        <taxon>Brevibacterium</taxon>
    </lineage>
</organism>
<keyword evidence="2" id="KW-1185">Reference proteome</keyword>
<accession>A0A2N6PGX5</accession>
<dbReference type="InterPro" id="IPR023393">
    <property type="entry name" value="START-like_dom_sf"/>
</dbReference>
<dbReference type="RefSeq" id="WP_102162273.1">
    <property type="nucleotide sequence ID" value="NZ_PNFZ01000004.1"/>
</dbReference>
<dbReference type="Proteomes" id="UP000235703">
    <property type="component" value="Unassembled WGS sequence"/>
</dbReference>
<proteinExistence type="predicted"/>
<dbReference type="Gene3D" id="3.30.530.20">
    <property type="match status" value="1"/>
</dbReference>
<dbReference type="SUPFAM" id="SSF55961">
    <property type="entry name" value="Bet v1-like"/>
    <property type="match status" value="1"/>
</dbReference>
<reference evidence="1 2" key="1">
    <citation type="submission" date="2017-09" db="EMBL/GenBank/DDBJ databases">
        <title>Bacterial strain isolated from the female urinary microbiota.</title>
        <authorList>
            <person name="Thomas-White K."/>
            <person name="Kumar N."/>
            <person name="Forster S."/>
            <person name="Putonti C."/>
            <person name="Lawley T."/>
            <person name="Wolfe A.J."/>
        </authorList>
    </citation>
    <scope>NUCLEOTIDE SEQUENCE [LARGE SCALE GENOMIC DNA]</scope>
    <source>
        <strain evidence="1 2">UMB0680</strain>
    </source>
</reference>
<sequence length="159" mass="17074">MTFTVPRRHRFVSQWQIPAETHRCWQALCAVDGWPAWWPGVREAHLFAATGTAAPNTRARVVVGSPLGFRLDLLLRLTSATAPHTAKLAVSGDLTGTGTWRAAPDGSGTQMTFEWLVCSRRIAVNACSPLAGWAHRHVMAAGERGLDAHLSPGPPSGGC</sequence>
<protein>
    <recommendedName>
        <fullName evidence="3">Polyketide cyclase</fullName>
    </recommendedName>
</protein>
<dbReference type="Pfam" id="PF10604">
    <property type="entry name" value="Polyketide_cyc2"/>
    <property type="match status" value="1"/>
</dbReference>
<dbReference type="AlphaFoldDB" id="A0A2N6PGX5"/>